<dbReference type="EMBL" id="ADKX01000046">
    <property type="protein sequence ID" value="EFW03623.1"/>
    <property type="molecule type" value="Genomic_DNA"/>
</dbReference>
<dbReference type="Proteomes" id="UP000003157">
    <property type="component" value="Unassembled WGS sequence"/>
</dbReference>
<dbReference type="HOGENOM" id="CLU_1400419_0_0_9"/>
<name>E7GEE2_9FIRM</name>
<keyword evidence="2" id="KW-1185">Reference proteome</keyword>
<reference evidence="1 2" key="1">
    <citation type="submission" date="2010-12" db="EMBL/GenBank/DDBJ databases">
        <title>The Genome Sequence of Coprobacillus sp. strain 29_1.</title>
        <authorList>
            <consortium name="The Broad Institute Genome Sequencing Platform"/>
            <person name="Earl A."/>
            <person name="Ward D."/>
            <person name="Feldgarden M."/>
            <person name="Gevers D."/>
            <person name="Daigneault M."/>
            <person name="Sibley C.D."/>
            <person name="White A."/>
            <person name="Strauss J."/>
            <person name="Allen-Vercoe E."/>
            <person name="Young S.K."/>
            <person name="Zeng Q."/>
            <person name="Gargeya S."/>
            <person name="Fitzgerald M."/>
            <person name="Haas B."/>
            <person name="Abouelleil A."/>
            <person name="Alvarado L."/>
            <person name="Arachchi H.M."/>
            <person name="Berlin A."/>
            <person name="Brown A."/>
            <person name="Chapman S.B."/>
            <person name="Chen Z."/>
            <person name="Dunbar C."/>
            <person name="Freedman E."/>
            <person name="Gearin G."/>
            <person name="Gellesch M."/>
            <person name="Goldberg J."/>
            <person name="Griggs A."/>
            <person name="Gujja S."/>
            <person name="Heilman E."/>
            <person name="Heiman D."/>
            <person name="Howarth C."/>
            <person name="Larson L."/>
            <person name="Lui A."/>
            <person name="MacDonald P.J.P."/>
            <person name="Mehta T."/>
            <person name="Montmayeur A."/>
            <person name="Murphy C."/>
            <person name="Neiman D."/>
            <person name="Pearson M."/>
            <person name="Priest M."/>
            <person name="Roberts A."/>
            <person name="Saif S."/>
            <person name="Shea T."/>
            <person name="Shenoy N."/>
            <person name="Sisk P."/>
            <person name="Stolte C."/>
            <person name="Sykes S."/>
            <person name="White J."/>
            <person name="Yandava C."/>
            <person name="Nusbaum C."/>
            <person name="Birren B."/>
        </authorList>
    </citation>
    <scope>NUCLEOTIDE SEQUENCE [LARGE SCALE GENOMIC DNA]</scope>
    <source>
        <strain evidence="1 2">29_1</strain>
    </source>
</reference>
<proteinExistence type="predicted"/>
<sequence>MKDYKTEEKILDRLEDLQNINQDISRFDEYSDSANKMIQSFYENSEDFPEELHETISTLKDRGFTDKEIHNLAKTLIKESSTYVNEARKTLKGIKGASDSIKSEIGELIMTDAKKEGLTEKSIHFKGYGTVTCKYITVPNIENAKDFITSLAEDDKLRDYISISKKAFRDKDIYSRKGISKNKELDVSIRSESK</sequence>
<dbReference type="AlphaFoldDB" id="E7GEE2"/>
<dbReference type="STRING" id="100884.GCA_000269565_03653"/>
<dbReference type="RefSeq" id="WP_008790396.1">
    <property type="nucleotide sequence ID" value="NZ_AKCB01000004.1"/>
</dbReference>
<accession>E7GEE2</accession>
<comment type="caution">
    <text evidence="1">The sequence shown here is derived from an EMBL/GenBank/DDBJ whole genome shotgun (WGS) entry which is preliminary data.</text>
</comment>
<dbReference type="GeneID" id="78231405"/>
<evidence type="ECO:0000313" key="1">
    <source>
        <dbReference type="EMBL" id="EFW03623.1"/>
    </source>
</evidence>
<protein>
    <submittedName>
        <fullName evidence="1">Uncharacterized protein</fullName>
    </submittedName>
</protein>
<gene>
    <name evidence="1" type="ORF">HMPREF9488_03314</name>
</gene>
<organism evidence="1 2">
    <name type="scientific">Coprobacillus cateniformis</name>
    <dbReference type="NCBI Taxonomy" id="100884"/>
    <lineage>
        <taxon>Bacteria</taxon>
        <taxon>Bacillati</taxon>
        <taxon>Bacillota</taxon>
        <taxon>Erysipelotrichia</taxon>
        <taxon>Erysipelotrichales</taxon>
        <taxon>Coprobacillaceae</taxon>
        <taxon>Coprobacillus</taxon>
    </lineage>
</organism>
<evidence type="ECO:0000313" key="2">
    <source>
        <dbReference type="Proteomes" id="UP000003157"/>
    </source>
</evidence>